<dbReference type="InterPro" id="IPR003594">
    <property type="entry name" value="HATPase_dom"/>
</dbReference>
<dbReference type="InterPro" id="IPR013655">
    <property type="entry name" value="PAS_fold_3"/>
</dbReference>
<dbReference type="SUPFAM" id="SSF81606">
    <property type="entry name" value="PP2C-like"/>
    <property type="match status" value="1"/>
</dbReference>
<protein>
    <submittedName>
        <fullName evidence="3">Unannotated protein</fullName>
    </submittedName>
</protein>
<feature type="domain" description="PAS" evidence="2">
    <location>
        <begin position="140"/>
        <end position="185"/>
    </location>
</feature>
<dbReference type="SMART" id="SM00065">
    <property type="entry name" value="GAF"/>
    <property type="match status" value="1"/>
</dbReference>
<name>A0A6J6TW75_9ZZZZ</name>
<dbReference type="CDD" id="cd16936">
    <property type="entry name" value="HATPase_RsbW-like"/>
    <property type="match status" value="1"/>
</dbReference>
<dbReference type="InterPro" id="IPR000014">
    <property type="entry name" value="PAS"/>
</dbReference>
<evidence type="ECO:0000256" key="1">
    <source>
        <dbReference type="ARBA" id="ARBA00022801"/>
    </source>
</evidence>
<dbReference type="PANTHER" id="PTHR43156">
    <property type="entry name" value="STAGE II SPORULATION PROTEIN E-RELATED"/>
    <property type="match status" value="1"/>
</dbReference>
<dbReference type="InterPro" id="IPR036457">
    <property type="entry name" value="PPM-type-like_dom_sf"/>
</dbReference>
<dbReference type="InterPro" id="IPR013656">
    <property type="entry name" value="PAS_4"/>
</dbReference>
<dbReference type="CDD" id="cd00130">
    <property type="entry name" value="PAS"/>
    <property type="match status" value="2"/>
</dbReference>
<dbReference type="InterPro" id="IPR029016">
    <property type="entry name" value="GAF-like_dom_sf"/>
</dbReference>
<sequence length="974" mass="103543">MTDSVVPVDVPLGLPDLDIEQVAWRLAVDAAGVGAWDWDLATRELRWDDRLLRVFGVSRESWGGTIEAFNALVHPDDVPRVTAALERAVETCGEYAAEYRVLGPEGLRWVAARGRALAGADGKAARVVGAAYDTTDARDTDARVARVLEAMPSAFCQLDPQWRFAYLNNEAEQLLGADGDQLVGRVVWEAFPATVGSIFETSYRGAVATGEPVSFDAYYPAPLDGWYEVRAWPSPDGLAVYFNEVTERYRNQERIARVAAREALVDRVTRQLVGTLDGAEALRRLGTALVPDLGDWVATTLVEERLSETRYAVLRDVGQWGAGAARADLSGPRLVGGEAMTPLIATDRPRVLAAEDAESLPVPLPEELPADTSVAVLALRGRDRLVGLVTVVRRAGTFDEDDLLTLGDLAVRAGLTLDNARLFAEQRDLAEGLQRSLLTDPPSPPGLQVAVRYAAAAEAAQVGGDWYDAFVQDDGGTVLVVGDVVGHDAAAAAAMGQVRSLLRAVAVHDGGGPAEVLRATDRVLRSLGVETTATVLVVRLDPVVEPGTPVRARWSTAGHPPPVLVDDDGTTTLLDAHESDLLLGWDADSPRAEGVLDLAPGATLLLYTDGLVERRGEHLDVGLERLREELGSLVAGPGRGGGPRTDLTLLCDEVVERMVPGRREDDVALVAVRPLVAGEQPAASGPGSPAEGLRAVLPAHPTSVSAARRLVAQEIDAHADGLAPECRDAAILAVSELATNALVHAGTDIRVCVTACPTGVRVEVRDGSAHSPVPRRHSVTAATGRGLRLVDASVDRWDVARHRDGKTVWFEVGRPAGAASTDDTDVAPEEVRTVHVALLGVPLAAHWAWQEQAAGLLREHLLLTLEEDPGAMERHAAASDALDQLREVVPEARPGEPDAVADVLLQLSARSVQSMDELDGALCSAREAAGAGRMLASERPTGDLVGSWLCAEVARQAAGRPPRAWVAGEWALEA</sequence>
<dbReference type="EMBL" id="CAEZYQ010000014">
    <property type="protein sequence ID" value="CAB4750934.1"/>
    <property type="molecule type" value="Genomic_DNA"/>
</dbReference>
<dbReference type="SUPFAM" id="SSF55781">
    <property type="entry name" value="GAF domain-like"/>
    <property type="match status" value="1"/>
</dbReference>
<dbReference type="InterPro" id="IPR036890">
    <property type="entry name" value="HATPase_C_sf"/>
</dbReference>
<accession>A0A6J6TW75</accession>
<evidence type="ECO:0000313" key="3">
    <source>
        <dbReference type="EMBL" id="CAB4750934.1"/>
    </source>
</evidence>
<evidence type="ECO:0000259" key="2">
    <source>
        <dbReference type="PROSITE" id="PS50112"/>
    </source>
</evidence>
<dbReference type="Pfam" id="PF07228">
    <property type="entry name" value="SpoIIE"/>
    <property type="match status" value="1"/>
</dbReference>
<dbReference type="Gene3D" id="3.30.450.40">
    <property type="match status" value="1"/>
</dbReference>
<dbReference type="GO" id="GO:0016791">
    <property type="term" value="F:phosphatase activity"/>
    <property type="evidence" value="ECO:0007669"/>
    <property type="project" value="TreeGrafter"/>
</dbReference>
<dbReference type="Pfam" id="PF08448">
    <property type="entry name" value="PAS_4"/>
    <property type="match status" value="1"/>
</dbReference>
<dbReference type="InterPro" id="IPR001932">
    <property type="entry name" value="PPM-type_phosphatase-like_dom"/>
</dbReference>
<dbReference type="Gene3D" id="3.30.565.10">
    <property type="entry name" value="Histidine kinase-like ATPase, C-terminal domain"/>
    <property type="match status" value="1"/>
</dbReference>
<dbReference type="SUPFAM" id="SSF55874">
    <property type="entry name" value="ATPase domain of HSP90 chaperone/DNA topoisomerase II/histidine kinase"/>
    <property type="match status" value="1"/>
</dbReference>
<proteinExistence type="predicted"/>
<dbReference type="Gene3D" id="2.10.70.100">
    <property type="match status" value="1"/>
</dbReference>
<dbReference type="SUPFAM" id="SSF55785">
    <property type="entry name" value="PYP-like sensor domain (PAS domain)"/>
    <property type="match status" value="2"/>
</dbReference>
<organism evidence="3">
    <name type="scientific">freshwater metagenome</name>
    <dbReference type="NCBI Taxonomy" id="449393"/>
    <lineage>
        <taxon>unclassified sequences</taxon>
        <taxon>metagenomes</taxon>
        <taxon>ecological metagenomes</taxon>
    </lineage>
</organism>
<dbReference type="Gene3D" id="3.60.40.10">
    <property type="entry name" value="PPM-type phosphatase domain"/>
    <property type="match status" value="1"/>
</dbReference>
<keyword evidence="1" id="KW-0378">Hydrolase</keyword>
<dbReference type="SMART" id="SM00091">
    <property type="entry name" value="PAS"/>
    <property type="match status" value="2"/>
</dbReference>
<dbReference type="SMART" id="SM00331">
    <property type="entry name" value="PP2C_SIG"/>
    <property type="match status" value="1"/>
</dbReference>
<dbReference type="Pfam" id="PF08447">
    <property type="entry name" value="PAS_3"/>
    <property type="match status" value="1"/>
</dbReference>
<dbReference type="PROSITE" id="PS50112">
    <property type="entry name" value="PAS"/>
    <property type="match status" value="2"/>
</dbReference>
<dbReference type="Pfam" id="PF13581">
    <property type="entry name" value="HATPase_c_2"/>
    <property type="match status" value="1"/>
</dbReference>
<dbReference type="InterPro" id="IPR035965">
    <property type="entry name" value="PAS-like_dom_sf"/>
</dbReference>
<feature type="domain" description="PAS" evidence="2">
    <location>
        <begin position="20"/>
        <end position="92"/>
    </location>
</feature>
<dbReference type="AlphaFoldDB" id="A0A6J6TW75"/>
<dbReference type="PANTHER" id="PTHR43156:SF2">
    <property type="entry name" value="STAGE II SPORULATION PROTEIN E"/>
    <property type="match status" value="1"/>
</dbReference>
<gene>
    <name evidence="3" type="ORF">UFOPK2761_01974</name>
</gene>
<dbReference type="InterPro" id="IPR003018">
    <property type="entry name" value="GAF"/>
</dbReference>
<dbReference type="InterPro" id="IPR052016">
    <property type="entry name" value="Bact_Sigma-Reg"/>
</dbReference>
<dbReference type="Gene3D" id="3.30.450.20">
    <property type="entry name" value="PAS domain"/>
    <property type="match status" value="2"/>
</dbReference>
<reference evidence="3" key="1">
    <citation type="submission" date="2020-05" db="EMBL/GenBank/DDBJ databases">
        <authorList>
            <person name="Chiriac C."/>
            <person name="Salcher M."/>
            <person name="Ghai R."/>
            <person name="Kavagutti S V."/>
        </authorList>
    </citation>
    <scope>NUCLEOTIDE SEQUENCE</scope>
</reference>